<dbReference type="InterPro" id="IPR034763">
    <property type="entry name" value="P14a_insect"/>
</dbReference>
<dbReference type="Pfam" id="PF00188">
    <property type="entry name" value="CAP"/>
    <property type="match status" value="1"/>
</dbReference>
<dbReference type="GO" id="GO:0005576">
    <property type="term" value="C:extracellular region"/>
    <property type="evidence" value="ECO:0007669"/>
    <property type="project" value="UniProtKB-SubCell"/>
</dbReference>
<evidence type="ECO:0000256" key="3">
    <source>
        <dbReference type="ARBA" id="ARBA00022525"/>
    </source>
</evidence>
<dbReference type="CDD" id="cd05380">
    <property type="entry name" value="CAP_euk"/>
    <property type="match status" value="1"/>
</dbReference>
<feature type="signal peptide" evidence="5">
    <location>
        <begin position="1"/>
        <end position="20"/>
    </location>
</feature>
<sequence>MNFVLATLSLLILGSAAVGGDYCGLCDNHVACVMQNVFQSGCPSGAKMIDLNKYQSALLDAHNKKRNHVAGGGESKLKRACQMATMKWDSELAKLAEYNVKLIEKAVDKWYEEVKDCNQGYIDSYPMNYRGPAIGHFTVMVAERNTHVGCAASEYTKSNGFQYFLMACNYATTNMMEFPIYKSCGSSAQDCKSGKNSKYPNLCSPNEKYEVNKWIKNGVEYH</sequence>
<feature type="domain" description="SCP" evidence="6">
    <location>
        <begin position="53"/>
        <end position="177"/>
    </location>
</feature>
<keyword evidence="4 5" id="KW-0732">Signal</keyword>
<reference evidence="7" key="1">
    <citation type="journal article" date="2010" name="BMC Genomics">
        <title>An insight into the sialome of Glossina morsitans morsitans.</title>
        <authorList>
            <person name="Alves-Silva J."/>
            <person name="Ribeiro J.M."/>
            <person name="Van Den Abbeele J."/>
            <person name="Attardo G."/>
            <person name="Hao Z."/>
            <person name="Haines L.R."/>
            <person name="Soares M.B."/>
            <person name="Berriman M."/>
            <person name="Aksoy S."/>
            <person name="Lehane M.J."/>
        </authorList>
    </citation>
    <scope>NUCLEOTIDE SEQUENCE</scope>
    <source>
        <tissue evidence="7">Salivary gland</tissue>
    </source>
</reference>
<evidence type="ECO:0000256" key="2">
    <source>
        <dbReference type="ARBA" id="ARBA00009923"/>
    </source>
</evidence>
<dbReference type="InterPro" id="IPR035940">
    <property type="entry name" value="CAP_sf"/>
</dbReference>
<accession>D3TQL1</accession>
<dbReference type="EMBL" id="EZ423713">
    <property type="protein sequence ID" value="ADD19989.1"/>
    <property type="molecule type" value="mRNA"/>
</dbReference>
<organism evidence="7">
    <name type="scientific">Glossina morsitans morsitans</name>
    <name type="common">Savannah tsetse fly</name>
    <dbReference type="NCBI Taxonomy" id="37546"/>
    <lineage>
        <taxon>Eukaryota</taxon>
        <taxon>Metazoa</taxon>
        <taxon>Ecdysozoa</taxon>
        <taxon>Arthropoda</taxon>
        <taxon>Hexapoda</taxon>
        <taxon>Insecta</taxon>
        <taxon>Pterygota</taxon>
        <taxon>Neoptera</taxon>
        <taxon>Endopterygota</taxon>
        <taxon>Diptera</taxon>
        <taxon>Brachycera</taxon>
        <taxon>Muscomorpha</taxon>
        <taxon>Hippoboscoidea</taxon>
        <taxon>Glossinidae</taxon>
        <taxon>Glossina</taxon>
    </lineage>
</organism>
<evidence type="ECO:0000256" key="4">
    <source>
        <dbReference type="ARBA" id="ARBA00022729"/>
    </source>
</evidence>
<comment type="similarity">
    <text evidence="2">Belongs to the CRISP family.</text>
</comment>
<evidence type="ECO:0000256" key="1">
    <source>
        <dbReference type="ARBA" id="ARBA00004613"/>
    </source>
</evidence>
<dbReference type="InterPro" id="IPR014044">
    <property type="entry name" value="CAP_dom"/>
</dbReference>
<reference evidence="7" key="2">
    <citation type="submission" date="2010-01" db="EMBL/GenBank/DDBJ databases">
        <authorList>
            <consortium name="International Glossina Genome Initiative"/>
            <person name="da Silva J."/>
            <person name="Ribeiro J.M.C."/>
            <person name="Abbeele J.V."/>
            <person name="Attardo G."/>
            <person name="Hao Z."/>
            <person name="Haines L.R."/>
            <person name="Soares M.B."/>
            <person name="Berriman M."/>
            <person name="Aksoy S."/>
            <person name="Lehane M.J."/>
        </authorList>
    </citation>
    <scope>NUCLEOTIDE SEQUENCE</scope>
    <source>
        <tissue evidence="7">Salivary gland</tissue>
    </source>
</reference>
<protein>
    <submittedName>
        <fullName evidence="7">Salivary antigen 5 variant</fullName>
    </submittedName>
</protein>
<feature type="chain" id="PRO_5003051045" evidence="5">
    <location>
        <begin position="21"/>
        <end position="222"/>
    </location>
</feature>
<name>D3TQL1_GLOMM</name>
<dbReference type="AlphaFoldDB" id="D3TQL1"/>
<comment type="subcellular location">
    <subcellularLocation>
        <location evidence="1">Secreted</location>
    </subcellularLocation>
</comment>
<evidence type="ECO:0000259" key="6">
    <source>
        <dbReference type="SMART" id="SM00198"/>
    </source>
</evidence>
<dbReference type="PIRSF" id="PIRSF038921">
    <property type="entry name" value="P14a"/>
    <property type="match status" value="1"/>
</dbReference>
<dbReference type="SUPFAM" id="SSF55797">
    <property type="entry name" value="PR-1-like"/>
    <property type="match status" value="1"/>
</dbReference>
<proteinExistence type="evidence at transcript level"/>
<dbReference type="SMART" id="SM00198">
    <property type="entry name" value="SCP"/>
    <property type="match status" value="1"/>
</dbReference>
<keyword evidence="3" id="KW-0964">Secreted</keyword>
<dbReference type="Gene3D" id="3.40.33.10">
    <property type="entry name" value="CAP"/>
    <property type="match status" value="2"/>
</dbReference>
<evidence type="ECO:0000256" key="5">
    <source>
        <dbReference type="SAM" id="SignalP"/>
    </source>
</evidence>
<evidence type="ECO:0000313" key="7">
    <source>
        <dbReference type="EMBL" id="ADD19989.1"/>
    </source>
</evidence>